<dbReference type="AlphaFoldDB" id="A0A5C6F0H1"/>
<dbReference type="RefSeq" id="WP_146458936.1">
    <property type="nucleotide sequence ID" value="NZ_SJPW01000004.1"/>
</dbReference>
<name>A0A5C6F0H1_9BACT</name>
<keyword evidence="1" id="KW-0175">Coiled coil</keyword>
<evidence type="ECO:0000256" key="1">
    <source>
        <dbReference type="SAM" id="Coils"/>
    </source>
</evidence>
<keyword evidence="3" id="KW-1185">Reference proteome</keyword>
<dbReference type="EMBL" id="SJPW01000004">
    <property type="protein sequence ID" value="TWU54782.1"/>
    <property type="molecule type" value="Genomic_DNA"/>
</dbReference>
<sequence length="112" mass="13337">MRRYKHRLAELKNRSRDNELQKLAEQLAEEEQESLMNLFEEIREDAKSRATNIEDQMQVLRQDVERTRITLEAEQKRRVKEVLPNRFAIREVRVLPLAISYVVPATAEDMKS</sequence>
<reference evidence="2 3" key="1">
    <citation type="submission" date="2019-02" db="EMBL/GenBank/DDBJ databases">
        <title>Deep-cultivation of Planctomycetes and their phenomic and genomic characterization uncovers novel biology.</title>
        <authorList>
            <person name="Wiegand S."/>
            <person name="Jogler M."/>
            <person name="Boedeker C."/>
            <person name="Pinto D."/>
            <person name="Vollmers J."/>
            <person name="Rivas-Marin E."/>
            <person name="Kohn T."/>
            <person name="Peeters S.H."/>
            <person name="Heuer A."/>
            <person name="Rast P."/>
            <person name="Oberbeckmann S."/>
            <person name="Bunk B."/>
            <person name="Jeske O."/>
            <person name="Meyerdierks A."/>
            <person name="Storesund J.E."/>
            <person name="Kallscheuer N."/>
            <person name="Luecker S."/>
            <person name="Lage O.M."/>
            <person name="Pohl T."/>
            <person name="Merkel B.J."/>
            <person name="Hornburger P."/>
            <person name="Mueller R.-W."/>
            <person name="Bruemmer F."/>
            <person name="Labrenz M."/>
            <person name="Spormann A.M."/>
            <person name="Op Den Camp H."/>
            <person name="Overmann J."/>
            <person name="Amann R."/>
            <person name="Jetten M.S.M."/>
            <person name="Mascher T."/>
            <person name="Medema M.H."/>
            <person name="Devos D.P."/>
            <person name="Kaster A.-K."/>
            <person name="Ovreas L."/>
            <person name="Rohde M."/>
            <person name="Galperin M.Y."/>
            <person name="Jogler C."/>
        </authorList>
    </citation>
    <scope>NUCLEOTIDE SEQUENCE [LARGE SCALE GENOMIC DNA]</scope>
    <source>
        <strain evidence="2 3">Poly51</strain>
    </source>
</reference>
<protein>
    <submittedName>
        <fullName evidence="2">Uncharacterized protein</fullName>
    </submittedName>
</protein>
<proteinExistence type="predicted"/>
<comment type="caution">
    <text evidence="2">The sequence shown here is derived from an EMBL/GenBank/DDBJ whole genome shotgun (WGS) entry which is preliminary data.</text>
</comment>
<organism evidence="2 3">
    <name type="scientific">Rubripirellula tenax</name>
    <dbReference type="NCBI Taxonomy" id="2528015"/>
    <lineage>
        <taxon>Bacteria</taxon>
        <taxon>Pseudomonadati</taxon>
        <taxon>Planctomycetota</taxon>
        <taxon>Planctomycetia</taxon>
        <taxon>Pirellulales</taxon>
        <taxon>Pirellulaceae</taxon>
        <taxon>Rubripirellula</taxon>
    </lineage>
</organism>
<gene>
    <name evidence="2" type="ORF">Poly51_35010</name>
</gene>
<accession>A0A5C6F0H1</accession>
<evidence type="ECO:0000313" key="2">
    <source>
        <dbReference type="EMBL" id="TWU54782.1"/>
    </source>
</evidence>
<dbReference type="Proteomes" id="UP000318288">
    <property type="component" value="Unassembled WGS sequence"/>
</dbReference>
<feature type="coiled-coil region" evidence="1">
    <location>
        <begin position="1"/>
        <end position="77"/>
    </location>
</feature>
<evidence type="ECO:0000313" key="3">
    <source>
        <dbReference type="Proteomes" id="UP000318288"/>
    </source>
</evidence>